<dbReference type="SMART" id="SM00959">
    <property type="entry name" value="Rho_N"/>
    <property type="match status" value="1"/>
</dbReference>
<dbReference type="GO" id="GO:0003723">
    <property type="term" value="F:RNA binding"/>
    <property type="evidence" value="ECO:0007669"/>
    <property type="project" value="UniProtKB-UniRule"/>
</dbReference>
<evidence type="ECO:0000313" key="13">
    <source>
        <dbReference type="EMBL" id="HHE33098.1"/>
    </source>
</evidence>
<dbReference type="Gene3D" id="3.40.50.300">
    <property type="entry name" value="P-loop containing nucleotide triphosphate hydrolases"/>
    <property type="match status" value="1"/>
</dbReference>
<dbReference type="Pfam" id="PF00006">
    <property type="entry name" value="ATP-synt_ab"/>
    <property type="match status" value="1"/>
</dbReference>
<dbReference type="GO" id="GO:0006353">
    <property type="term" value="P:DNA-templated transcription termination"/>
    <property type="evidence" value="ECO:0007669"/>
    <property type="project" value="UniProtKB-UniRule"/>
</dbReference>
<keyword evidence="5 9" id="KW-0067">ATP-binding</keyword>
<sequence>MSNNSVSKGLDINALQKKKVYELNAIAKDLGVTTAGFRKEELIYKIIEAQSQRNAGSDNGQVMVNTGVLQVIPEGYGFLRSSNYNYLSSPDDIYVSPSQIKRFNMRTGDTVSGQVRAPKEGERFFALLKINTINGKDPEVTRERPYFENLTPLFPNERFKLETRQNEYCGRIMDIFTPIGKGQRGLIVAQPKTGKTVLLQMVANAIIKNHPEVFLIVLLIDERPEEVTDMARSVPAEVVSSTFDEDPERHVQVADMVLEKAKRMVEVGRDVVILLDSITRLARAHNTIIPHSGKILSGGIDANALTKPKRFFGAARNIEEGGSLTIIATALVDTGSRMDDVIFEEFKGTGNMELLLDRRLSERRVFPAIDILRSGTRKEELLFSQQELSRTWLLRKYLADKNPIECMEFMREKIVETKDNKEFFKYMNA</sequence>
<dbReference type="SUPFAM" id="SSF68912">
    <property type="entry name" value="Rho N-terminal domain-like"/>
    <property type="match status" value="1"/>
</dbReference>
<dbReference type="SMART" id="SM00382">
    <property type="entry name" value="AAA"/>
    <property type="match status" value="1"/>
</dbReference>
<dbReference type="HAMAP" id="MF_01884">
    <property type="entry name" value="Rho"/>
    <property type="match status" value="1"/>
</dbReference>
<dbReference type="EC" id="3.6.4.-" evidence="9 10"/>
<dbReference type="InterPro" id="IPR036269">
    <property type="entry name" value="Rho_N_sf"/>
</dbReference>
<name>A0A7C5H9Y6_9CHLB</name>
<evidence type="ECO:0000256" key="9">
    <source>
        <dbReference type="HAMAP-Rule" id="MF_01884"/>
    </source>
</evidence>
<keyword evidence="2 9" id="KW-0547">Nucleotide-binding</keyword>
<dbReference type="EMBL" id="DRSQ01000234">
    <property type="protein sequence ID" value="HHE33098.1"/>
    <property type="molecule type" value="Genomic_DNA"/>
</dbReference>
<dbReference type="GO" id="GO:0016787">
    <property type="term" value="F:hydrolase activity"/>
    <property type="evidence" value="ECO:0007669"/>
    <property type="project" value="UniProtKB-KW"/>
</dbReference>
<proteinExistence type="inferred from homology"/>
<dbReference type="GO" id="GO:0005524">
    <property type="term" value="F:ATP binding"/>
    <property type="evidence" value="ECO:0007669"/>
    <property type="project" value="UniProtKB-UniRule"/>
</dbReference>
<gene>
    <name evidence="9" type="primary">rho</name>
    <name evidence="13" type="ORF">ENL07_10930</name>
</gene>
<dbReference type="InterPro" id="IPR027417">
    <property type="entry name" value="P-loop_NTPase"/>
</dbReference>
<evidence type="ECO:0000256" key="6">
    <source>
        <dbReference type="ARBA" id="ARBA00022884"/>
    </source>
</evidence>
<dbReference type="InterPro" id="IPR011129">
    <property type="entry name" value="CSD"/>
</dbReference>
<dbReference type="InterPro" id="IPR011112">
    <property type="entry name" value="Rho-like_N"/>
</dbReference>
<protein>
    <recommendedName>
        <fullName evidence="9 10">Transcription termination factor Rho</fullName>
        <ecNumber evidence="9 10">3.6.4.-</ecNumber>
    </recommendedName>
    <alternativeName>
        <fullName evidence="9">ATP-dependent helicase Rho</fullName>
    </alternativeName>
</protein>
<evidence type="ECO:0000256" key="11">
    <source>
        <dbReference type="PROSITE-ProRule" id="PRU01203"/>
    </source>
</evidence>
<dbReference type="InterPro" id="IPR000194">
    <property type="entry name" value="ATPase_F1/V1/A1_a/bsu_nucl-bd"/>
</dbReference>
<accession>A0A7C5H9Y6</accession>
<keyword evidence="6 9" id="KW-0694">RNA-binding</keyword>
<dbReference type="Proteomes" id="UP000886058">
    <property type="component" value="Unassembled WGS sequence"/>
</dbReference>
<comment type="similarity">
    <text evidence="9 11">Belongs to the Rho family.</text>
</comment>
<dbReference type="AlphaFoldDB" id="A0A7C5H9Y6"/>
<evidence type="ECO:0000256" key="5">
    <source>
        <dbReference type="ARBA" id="ARBA00022840"/>
    </source>
</evidence>
<dbReference type="SUPFAM" id="SSF52540">
    <property type="entry name" value="P-loop containing nucleoside triphosphate hydrolases"/>
    <property type="match status" value="1"/>
</dbReference>
<dbReference type="CDD" id="cd04459">
    <property type="entry name" value="Rho_CSD"/>
    <property type="match status" value="1"/>
</dbReference>
<dbReference type="NCBIfam" id="TIGR00767">
    <property type="entry name" value="rho"/>
    <property type="match status" value="1"/>
</dbReference>
<evidence type="ECO:0000256" key="8">
    <source>
        <dbReference type="ARBA" id="ARBA00023163"/>
    </source>
</evidence>
<evidence type="ECO:0000256" key="3">
    <source>
        <dbReference type="ARBA" id="ARBA00022801"/>
    </source>
</evidence>
<evidence type="ECO:0000259" key="12">
    <source>
        <dbReference type="PROSITE" id="PS51856"/>
    </source>
</evidence>
<dbReference type="NCBIfam" id="NF006886">
    <property type="entry name" value="PRK09376.1"/>
    <property type="match status" value="1"/>
</dbReference>
<dbReference type="Gene3D" id="2.40.50.140">
    <property type="entry name" value="Nucleic acid-binding proteins"/>
    <property type="match status" value="1"/>
</dbReference>
<evidence type="ECO:0000256" key="1">
    <source>
        <dbReference type="ARBA" id="ARBA00022472"/>
    </source>
</evidence>
<dbReference type="InterPro" id="IPR012340">
    <property type="entry name" value="NA-bd_OB-fold"/>
</dbReference>
<keyword evidence="8 9" id="KW-0804">Transcription</keyword>
<evidence type="ECO:0000256" key="10">
    <source>
        <dbReference type="NCBIfam" id="TIGR00767"/>
    </source>
</evidence>
<dbReference type="GO" id="GO:0008186">
    <property type="term" value="F:ATP-dependent activity, acting on RNA"/>
    <property type="evidence" value="ECO:0007669"/>
    <property type="project" value="UniProtKB-UniRule"/>
</dbReference>
<feature type="domain" description="Rho RNA-BD" evidence="12">
    <location>
        <begin position="62"/>
        <end position="137"/>
    </location>
</feature>
<dbReference type="PANTHER" id="PTHR46425:SF1">
    <property type="entry name" value="TRANSCRIPTION TERMINATION FACTOR RHO"/>
    <property type="match status" value="1"/>
</dbReference>
<reference evidence="13" key="1">
    <citation type="journal article" date="2020" name="mSystems">
        <title>Genome- and Community-Level Interaction Insights into Carbon Utilization and Element Cycling Functions of Hydrothermarchaeota in Hydrothermal Sediment.</title>
        <authorList>
            <person name="Zhou Z."/>
            <person name="Liu Y."/>
            <person name="Xu W."/>
            <person name="Pan J."/>
            <person name="Luo Z.H."/>
            <person name="Li M."/>
        </authorList>
    </citation>
    <scope>NUCLEOTIDE SEQUENCE [LARGE SCALE GENOMIC DNA]</scope>
    <source>
        <strain evidence="13">HyVt-633</strain>
    </source>
</reference>
<keyword evidence="1 9" id="KW-0806">Transcription termination</keyword>
<feature type="binding site" evidence="9">
    <location>
        <begin position="180"/>
        <end position="185"/>
    </location>
    <ligand>
        <name>ATP</name>
        <dbReference type="ChEBI" id="CHEBI:30616"/>
    </ligand>
</feature>
<dbReference type="Pfam" id="PF07498">
    <property type="entry name" value="Rho_N"/>
    <property type="match status" value="1"/>
</dbReference>
<dbReference type="GO" id="GO:0005829">
    <property type="term" value="C:cytosol"/>
    <property type="evidence" value="ECO:0007669"/>
    <property type="project" value="UniProtKB-ARBA"/>
</dbReference>
<evidence type="ECO:0000256" key="7">
    <source>
        <dbReference type="ARBA" id="ARBA00023015"/>
    </source>
</evidence>
<comment type="caution">
    <text evidence="13">The sequence shown here is derived from an EMBL/GenBank/DDBJ whole genome shotgun (WGS) entry which is preliminary data.</text>
</comment>
<feature type="binding site" evidence="9">
    <location>
        <begin position="192"/>
        <end position="197"/>
    </location>
    <ligand>
        <name>ATP</name>
        <dbReference type="ChEBI" id="CHEBI:30616"/>
    </ligand>
</feature>
<dbReference type="InterPro" id="IPR004665">
    <property type="entry name" value="Term_rho"/>
</dbReference>
<dbReference type="InterPro" id="IPR003593">
    <property type="entry name" value="AAA+_ATPase"/>
</dbReference>
<evidence type="ECO:0000256" key="2">
    <source>
        <dbReference type="ARBA" id="ARBA00022741"/>
    </source>
</evidence>
<keyword evidence="7 9" id="KW-0805">Transcription regulation</keyword>
<dbReference type="InterPro" id="IPR041703">
    <property type="entry name" value="Rho_factor_ATP-bd"/>
</dbReference>
<dbReference type="CDD" id="cd01128">
    <property type="entry name" value="rho_factor_C"/>
    <property type="match status" value="1"/>
</dbReference>
<keyword evidence="4 9" id="KW-0347">Helicase</keyword>
<organism evidence="13">
    <name type="scientific">Chlorobaculum parvum</name>
    <dbReference type="NCBI Taxonomy" id="274539"/>
    <lineage>
        <taxon>Bacteria</taxon>
        <taxon>Pseudomonadati</taxon>
        <taxon>Chlorobiota</taxon>
        <taxon>Chlorobiia</taxon>
        <taxon>Chlorobiales</taxon>
        <taxon>Chlorobiaceae</taxon>
        <taxon>Chlorobaculum</taxon>
    </lineage>
</organism>
<comment type="subunit">
    <text evidence="9">Homohexamer. The homohexamer assembles into an open ring structure.</text>
</comment>
<keyword evidence="3 9" id="KW-0378">Hydrolase</keyword>
<comment type="function">
    <text evidence="9">Facilitates transcription termination by a mechanism that involves Rho binding to the nascent RNA, activation of Rho's RNA-dependent ATPase activity, and release of the mRNA from the DNA template.</text>
</comment>
<feature type="binding site" evidence="9">
    <location>
        <position position="223"/>
    </location>
    <ligand>
        <name>ATP</name>
        <dbReference type="ChEBI" id="CHEBI:30616"/>
    </ligand>
</feature>
<evidence type="ECO:0000256" key="4">
    <source>
        <dbReference type="ARBA" id="ARBA00022806"/>
    </source>
</evidence>
<dbReference type="InterPro" id="IPR011113">
    <property type="entry name" value="Rho_RNA-bd"/>
</dbReference>
<dbReference type="Pfam" id="PF07497">
    <property type="entry name" value="Rho_RNA_bind"/>
    <property type="match status" value="1"/>
</dbReference>
<dbReference type="PANTHER" id="PTHR46425">
    <property type="entry name" value="TRANSCRIPTION TERMINATION FACTOR RHO"/>
    <property type="match status" value="1"/>
</dbReference>
<dbReference type="SUPFAM" id="SSF50249">
    <property type="entry name" value="Nucleic acid-binding proteins"/>
    <property type="match status" value="1"/>
</dbReference>
<dbReference type="SMART" id="SM00357">
    <property type="entry name" value="CSP"/>
    <property type="match status" value="1"/>
</dbReference>
<dbReference type="GO" id="GO:0004386">
    <property type="term" value="F:helicase activity"/>
    <property type="evidence" value="ECO:0007669"/>
    <property type="project" value="UniProtKB-UniRule"/>
</dbReference>
<comment type="caution">
    <text evidence="9">Lacks conserved residue(s) required for the propagation of feature annotation.</text>
</comment>
<dbReference type="PROSITE" id="PS51856">
    <property type="entry name" value="RHO_RNA_BD"/>
    <property type="match status" value="1"/>
</dbReference>